<feature type="transmembrane region" description="Helical" evidence="1">
    <location>
        <begin position="76"/>
        <end position="98"/>
    </location>
</feature>
<keyword evidence="1" id="KW-1133">Transmembrane helix</keyword>
<name>S5DQJ4_9ACTN</name>
<evidence type="ECO:0000256" key="1">
    <source>
        <dbReference type="SAM" id="Phobius"/>
    </source>
</evidence>
<reference evidence="2" key="1">
    <citation type="journal article" date="2013" name="Sci. Rep.">
        <title>Metagenomics uncovers a new group of low GC and ultra-small marine Actinobacteria.</title>
        <authorList>
            <person name="Ghai R."/>
            <person name="Mizuno C.M."/>
            <person name="Picazo A."/>
            <person name="Camacho A."/>
            <person name="Rodriguez-Valera F."/>
        </authorList>
    </citation>
    <scope>NUCLEOTIDE SEQUENCE</scope>
</reference>
<sequence>MIMFNRKYFRIFLISLLVFIIINLFLDVKVEFLTASFVEFKQFSLNCGTVYQILIEGIEYTDKNLRMHEAICYNNAVIRVFNTVIGIISVLLILKYGLQYLDRKSNREDLSDLLKILRIRNSK</sequence>
<protein>
    <submittedName>
        <fullName evidence="2">MedDCM-OCT-S43-C55-cds2</fullName>
    </submittedName>
</protein>
<keyword evidence="1" id="KW-0812">Transmembrane</keyword>
<dbReference type="AlphaFoldDB" id="S5DQJ4"/>
<organism evidence="2">
    <name type="scientific">Candidatus Actinomarina minuta</name>
    <dbReference type="NCBI Taxonomy" id="1389454"/>
    <lineage>
        <taxon>Bacteria</taxon>
        <taxon>Bacillati</taxon>
        <taxon>Actinomycetota</taxon>
        <taxon>Actinomycetes</taxon>
        <taxon>Candidatus Actinomarinidae</taxon>
        <taxon>Candidatus Actinomarinales</taxon>
        <taxon>Candidatus Actinomarineae</taxon>
        <taxon>Candidatus Actinomarinaceae</taxon>
        <taxon>Candidatus Actinomarina</taxon>
    </lineage>
</organism>
<evidence type="ECO:0000313" key="2">
    <source>
        <dbReference type="EMBL" id="AGQ19898.1"/>
    </source>
</evidence>
<feature type="transmembrane region" description="Helical" evidence="1">
    <location>
        <begin position="7"/>
        <end position="26"/>
    </location>
</feature>
<proteinExistence type="predicted"/>
<accession>S5DQJ4</accession>
<keyword evidence="1" id="KW-0472">Membrane</keyword>
<dbReference type="EMBL" id="KC811146">
    <property type="protein sequence ID" value="AGQ19898.1"/>
    <property type="molecule type" value="Genomic_DNA"/>
</dbReference>